<accession>A0ABS6UQG5</accession>
<dbReference type="PROSITE" id="PS50043">
    <property type="entry name" value="HTH_LUXR_2"/>
    <property type="match status" value="1"/>
</dbReference>
<dbReference type="InterPro" id="IPR041664">
    <property type="entry name" value="AAA_16"/>
</dbReference>
<dbReference type="Pfam" id="PF00196">
    <property type="entry name" value="GerE"/>
    <property type="match status" value="1"/>
</dbReference>
<name>A0ABS6UQG5_9PSEU</name>
<organism evidence="4 5">
    <name type="scientific">Pseudonocardia abyssalis</name>
    <dbReference type="NCBI Taxonomy" id="2792008"/>
    <lineage>
        <taxon>Bacteria</taxon>
        <taxon>Bacillati</taxon>
        <taxon>Actinomycetota</taxon>
        <taxon>Actinomycetes</taxon>
        <taxon>Pseudonocardiales</taxon>
        <taxon>Pseudonocardiaceae</taxon>
        <taxon>Pseudonocardia</taxon>
    </lineage>
</organism>
<evidence type="ECO:0000256" key="2">
    <source>
        <dbReference type="ARBA" id="ARBA00022840"/>
    </source>
</evidence>
<dbReference type="RefSeq" id="WP_218615961.1">
    <property type="nucleotide sequence ID" value="NZ_JADQDK010000001.1"/>
</dbReference>
<feature type="domain" description="HTH luxR-type" evidence="3">
    <location>
        <begin position="866"/>
        <end position="928"/>
    </location>
</feature>
<dbReference type="PANTHER" id="PTHR16305">
    <property type="entry name" value="TESTICULAR SOLUBLE ADENYLYL CYCLASE"/>
    <property type="match status" value="1"/>
</dbReference>
<dbReference type="SMART" id="SM00421">
    <property type="entry name" value="HTH_LUXR"/>
    <property type="match status" value="1"/>
</dbReference>
<dbReference type="PANTHER" id="PTHR16305:SF35">
    <property type="entry name" value="TRANSCRIPTIONAL ACTIVATOR DOMAIN"/>
    <property type="match status" value="1"/>
</dbReference>
<reference evidence="4 5" key="1">
    <citation type="submission" date="2020-11" db="EMBL/GenBank/DDBJ databases">
        <title>Pseudonocardia abyssalis sp. nov. and Pseudonocardia oceani sp. nov., description and phylogenomic analysis of two novel actinomycetes isolated from the deep Southern Ocean.</title>
        <authorList>
            <person name="Parra J."/>
        </authorList>
    </citation>
    <scope>NUCLEOTIDE SEQUENCE [LARGE SCALE GENOMIC DNA]</scope>
    <source>
        <strain evidence="4 5">KRD-168</strain>
    </source>
</reference>
<dbReference type="Pfam" id="PF13191">
    <property type="entry name" value="AAA_16"/>
    <property type="match status" value="1"/>
</dbReference>
<keyword evidence="1" id="KW-0547">Nucleotide-binding</keyword>
<dbReference type="CDD" id="cd06170">
    <property type="entry name" value="LuxR_C_like"/>
    <property type="match status" value="1"/>
</dbReference>
<keyword evidence="2" id="KW-0067">ATP-binding</keyword>
<proteinExistence type="predicted"/>
<evidence type="ECO:0000313" key="4">
    <source>
        <dbReference type="EMBL" id="MBW0134417.1"/>
    </source>
</evidence>
<evidence type="ECO:0000313" key="5">
    <source>
        <dbReference type="Proteomes" id="UP000694287"/>
    </source>
</evidence>
<dbReference type="Proteomes" id="UP000694287">
    <property type="component" value="Unassembled WGS sequence"/>
</dbReference>
<gene>
    <name evidence="4" type="ORF">I4I81_09120</name>
</gene>
<evidence type="ECO:0000256" key="1">
    <source>
        <dbReference type="ARBA" id="ARBA00022741"/>
    </source>
</evidence>
<dbReference type="PROSITE" id="PS00622">
    <property type="entry name" value="HTH_LUXR_1"/>
    <property type="match status" value="1"/>
</dbReference>
<protein>
    <submittedName>
        <fullName evidence="4">AAA family ATPase</fullName>
    </submittedName>
</protein>
<dbReference type="EMBL" id="JADQDK010000001">
    <property type="protein sequence ID" value="MBW0134417.1"/>
    <property type="molecule type" value="Genomic_DNA"/>
</dbReference>
<evidence type="ECO:0000259" key="3">
    <source>
        <dbReference type="PROSITE" id="PS50043"/>
    </source>
</evidence>
<keyword evidence="5" id="KW-1185">Reference proteome</keyword>
<comment type="caution">
    <text evidence="4">The sequence shown here is derived from an EMBL/GenBank/DDBJ whole genome shotgun (WGS) entry which is preliminary data.</text>
</comment>
<dbReference type="InterPro" id="IPR000792">
    <property type="entry name" value="Tscrpt_reg_LuxR_C"/>
</dbReference>
<sequence length="928" mass="95601">MPELLERDHETGCVRRLVDAAASSAGGLLVIEGDAGIGKTGLVRAAATLAAERDVRVLGARGAELEQDLAFGMVRELLGAAASEPGTALEGAATLAGPVLGPVSAAGPGGQDLFGILHGLYWLVADLAAVRPLLLVVDDAHWCDVPSLRFLAYLARRLDGVAVGLLVATRPTAVGGRQDLLGVLAAEPGAVMVRPRPLTADGVRRLVTAALGPPDPAFCAACRTTTGGNPFLLGELLAELAAAGVTPRAADVDRVAAVVPRGVLRAVHTRLAALPGPAVALAAAAAVLGDGADPGRAARLAGIPDAEVVAAADALVAARLVERDTALTFLHPLLRSAVASTLGPARLAATHRRAATVLAADGEHGDALVPHLLAAPPAGDPWIVDALRAAARRATARGAPETAARYLIRALAEPVTPADRHGVLLALGQAEMQAGSAAAATHLAEAVEDAPDGVARARSSLLLARVLAHSGRFPEAVQVCERAVEALGEADADLTTELTVELLTAATQHGSTRPVALRWHAARAADPEPTTRAACMLLANLALEEVVRNGSRERALRLAELSLGGRHLLDPAAMMSLPSALISLTLAGRAGRAVQVWDEAIALHRLRGDVRGFALASAFRGYASHYCGDLDATIADTRCALDLVRAEAGPTVTEGFAVAWLVYALIDTGDHAGADAELAARASLFESGPWSTTNYLFSARGRLRVAQGRHDEAVADLEQCGRRAASIDADGPVMFRWRPHLALALFGRGEGDRASVVAKDAVDSARGWGAPLPLAESLRVAGLVTAGPEGVALLRQAVDVATDTPLERARALTALGAALRRSGRRVEARVPLRAGLDLALARGAGAVADLAHEELVAAGGRPRRLRATGVDALTATERRVATMVAGGLTNRAVAQALFVSEKTVETHLGHTDRKLGVTSRTQLGAALG</sequence>